<organism evidence="9 10">
    <name type="scientific">Blastococcus haudaquaticus</name>
    <dbReference type="NCBI Taxonomy" id="1938745"/>
    <lineage>
        <taxon>Bacteria</taxon>
        <taxon>Bacillati</taxon>
        <taxon>Actinomycetota</taxon>
        <taxon>Actinomycetes</taxon>
        <taxon>Geodermatophilales</taxon>
        <taxon>Geodermatophilaceae</taxon>
        <taxon>Blastococcus</taxon>
    </lineage>
</organism>
<feature type="binding site" evidence="6">
    <location>
        <position position="201"/>
    </location>
    <ligand>
        <name>Zn(2+)</name>
        <dbReference type="ChEBI" id="CHEBI:29105"/>
        <note>catalytic</note>
    </ligand>
</feature>
<evidence type="ECO:0000256" key="5">
    <source>
        <dbReference type="ARBA" id="ARBA00023049"/>
    </source>
</evidence>
<evidence type="ECO:0000256" key="2">
    <source>
        <dbReference type="ARBA" id="ARBA00022723"/>
    </source>
</evidence>
<dbReference type="PANTHER" id="PTHR10127">
    <property type="entry name" value="DISCOIDIN, CUB, EGF, LAMININ , AND ZINC METALLOPROTEASE DOMAIN CONTAINING"/>
    <property type="match status" value="1"/>
</dbReference>
<comment type="caution">
    <text evidence="6">Lacks conserved residue(s) required for the propagation of feature annotation.</text>
</comment>
<dbReference type="Proteomes" id="UP000219482">
    <property type="component" value="Unassembled WGS sequence"/>
</dbReference>
<dbReference type="SUPFAM" id="SSF55486">
    <property type="entry name" value="Metalloproteases ('zincins'), catalytic domain"/>
    <property type="match status" value="1"/>
</dbReference>
<evidence type="ECO:0000256" key="1">
    <source>
        <dbReference type="ARBA" id="ARBA00022670"/>
    </source>
</evidence>
<feature type="region of interest" description="Disordered" evidence="7">
    <location>
        <begin position="589"/>
        <end position="654"/>
    </location>
</feature>
<keyword evidence="5 6" id="KW-0482">Metalloprotease</keyword>
<proteinExistence type="predicted"/>
<evidence type="ECO:0000313" key="9">
    <source>
        <dbReference type="EMBL" id="SOD97895.1"/>
    </source>
</evidence>
<feature type="active site" evidence="6">
    <location>
        <position position="192"/>
    </location>
</feature>
<dbReference type="InterPro" id="IPR034035">
    <property type="entry name" value="Astacin-like_dom"/>
</dbReference>
<dbReference type="InterPro" id="IPR006026">
    <property type="entry name" value="Peptidase_Metallo"/>
</dbReference>
<evidence type="ECO:0000256" key="4">
    <source>
        <dbReference type="ARBA" id="ARBA00022833"/>
    </source>
</evidence>
<dbReference type="InterPro" id="IPR049511">
    <property type="entry name" value="PGH-like_rpt"/>
</dbReference>
<accession>A0A286GQS0</accession>
<dbReference type="Pfam" id="PF01400">
    <property type="entry name" value="Astacin"/>
    <property type="match status" value="1"/>
</dbReference>
<evidence type="ECO:0000256" key="3">
    <source>
        <dbReference type="ARBA" id="ARBA00022801"/>
    </source>
</evidence>
<dbReference type="PRINTS" id="PR00480">
    <property type="entry name" value="ASTACIN"/>
</dbReference>
<dbReference type="Pfam" id="PF17660">
    <property type="entry name" value="BTRD1"/>
    <property type="match status" value="5"/>
</dbReference>
<dbReference type="GO" id="GO:0006508">
    <property type="term" value="P:proteolysis"/>
    <property type="evidence" value="ECO:0007669"/>
    <property type="project" value="UniProtKB-KW"/>
</dbReference>
<feature type="binding site" evidence="6">
    <location>
        <position position="195"/>
    </location>
    <ligand>
        <name>Zn(2+)</name>
        <dbReference type="ChEBI" id="CHEBI:29105"/>
        <note>catalytic</note>
    </ligand>
</feature>
<evidence type="ECO:0000313" key="10">
    <source>
        <dbReference type="Proteomes" id="UP000219482"/>
    </source>
</evidence>
<evidence type="ECO:0000259" key="8">
    <source>
        <dbReference type="PROSITE" id="PS51864"/>
    </source>
</evidence>
<dbReference type="SMART" id="SM00235">
    <property type="entry name" value="ZnMc"/>
    <property type="match status" value="1"/>
</dbReference>
<dbReference type="PANTHER" id="PTHR10127:SF780">
    <property type="entry name" value="METALLOENDOPEPTIDASE"/>
    <property type="match status" value="1"/>
</dbReference>
<dbReference type="GO" id="GO:0008270">
    <property type="term" value="F:zinc ion binding"/>
    <property type="evidence" value="ECO:0007669"/>
    <property type="project" value="UniProtKB-UniRule"/>
</dbReference>
<keyword evidence="1 6" id="KW-0645">Protease</keyword>
<feature type="domain" description="Peptidase M12A" evidence="8">
    <location>
        <begin position="95"/>
        <end position="302"/>
    </location>
</feature>
<dbReference type="InterPro" id="IPR001506">
    <property type="entry name" value="Peptidase_M12A"/>
</dbReference>
<dbReference type="Gene3D" id="3.40.390.10">
    <property type="entry name" value="Collagenase (Catalytic Domain)"/>
    <property type="match status" value="1"/>
</dbReference>
<keyword evidence="2 6" id="KW-0479">Metal-binding</keyword>
<sequence>MSTQDDRQLGVVDHMAAGPVSGSGFLTGPGLFEHPVRYAVVDGRAIHDGCIDMGPVDEVEAQAAEVAARREARLTTAFAGSEDGDARLTVTPFGIGLPSDSAFLWPAGQVAYAIDAGLPNQQRVTDAIAHLQQNTGIRFTLRTAANAGSLPNWIQVVSNGAATSSSSAIGMRGGRQDLRLADAHPWPILVHEFLHALGVYHEQSRSDRDSFVEIKWDNIQDGPPPEGENDTRHNFQTKPGSTDYFGYDYGSLMHYHATAFAKDTSKPTIVPRQSGVTIGQRNGMSPGDRQTVAKMYERFFEKGYSGVWRAGSGRYALWVNDTWDGFAAKWQQWSADGLRLVDVHVRPVRDGARYSGVFLPGSGGHALWANASWKSFQAKWDEWSRQGLRLIDIHVANVGGQDRYTGAFLAGSGGHALWVGASWDSFRAQWEQWSTQGLRLHDLHVHQVAGQDRYTGVFLPGGGGHALWVNASWASFVAKWQEWGGQGLRLVDLNQHRVGNEIRFSGAFLPGQDGYALWANVTWESFRAKWEELAGQGLRLVDFEQVNPASGALLDGADDLPAGDEIPAAFGGIVSAGVSVAAEDAMAADGQGAAELDGPVRTSHEDTGSGGAELPNVVMPRTAADDHGGALTGAENGAPVSAGAGAGGMVRDDG</sequence>
<dbReference type="CDD" id="cd04280">
    <property type="entry name" value="ZnMc_astacin_like"/>
    <property type="match status" value="1"/>
</dbReference>
<dbReference type="InterPro" id="IPR024079">
    <property type="entry name" value="MetalloPept_cat_dom_sf"/>
</dbReference>
<dbReference type="GO" id="GO:0004222">
    <property type="term" value="F:metalloendopeptidase activity"/>
    <property type="evidence" value="ECO:0007669"/>
    <property type="project" value="UniProtKB-UniRule"/>
</dbReference>
<keyword evidence="10" id="KW-1185">Reference proteome</keyword>
<keyword evidence="4 6" id="KW-0862">Zinc</keyword>
<protein>
    <submittedName>
        <fullName evidence="9">Astacin (Peptidase family M12A)</fullName>
    </submittedName>
</protein>
<evidence type="ECO:0000256" key="6">
    <source>
        <dbReference type="PROSITE-ProRule" id="PRU01211"/>
    </source>
</evidence>
<evidence type="ECO:0000256" key="7">
    <source>
        <dbReference type="SAM" id="MobiDB-lite"/>
    </source>
</evidence>
<gene>
    <name evidence="9" type="ORF">SAMN06272739_1653</name>
</gene>
<reference evidence="10" key="1">
    <citation type="submission" date="2017-09" db="EMBL/GenBank/DDBJ databases">
        <authorList>
            <person name="Varghese N."/>
            <person name="Submissions S."/>
        </authorList>
    </citation>
    <scope>NUCLEOTIDE SEQUENCE [LARGE SCALE GENOMIC DNA]</scope>
    <source>
        <strain evidence="10">DSM 44270</strain>
    </source>
</reference>
<feature type="binding site" evidence="6">
    <location>
        <position position="191"/>
    </location>
    <ligand>
        <name>Zn(2+)</name>
        <dbReference type="ChEBI" id="CHEBI:29105"/>
        <note>catalytic</note>
    </ligand>
</feature>
<name>A0A286GQS0_9ACTN</name>
<comment type="cofactor">
    <cofactor evidence="6">
        <name>Zn(2+)</name>
        <dbReference type="ChEBI" id="CHEBI:29105"/>
    </cofactor>
    <text evidence="6">Binds 1 zinc ion per subunit.</text>
</comment>
<dbReference type="OrthoDB" id="5289073at2"/>
<dbReference type="AlphaFoldDB" id="A0A286GQS0"/>
<keyword evidence="3 6" id="KW-0378">Hydrolase</keyword>
<dbReference type="PROSITE" id="PS51864">
    <property type="entry name" value="ASTACIN"/>
    <property type="match status" value="1"/>
</dbReference>
<dbReference type="RefSeq" id="WP_097183425.1">
    <property type="nucleotide sequence ID" value="NZ_OCNK01000002.1"/>
</dbReference>
<dbReference type="EMBL" id="OCNK01000002">
    <property type="protein sequence ID" value="SOD97895.1"/>
    <property type="molecule type" value="Genomic_DNA"/>
</dbReference>